<keyword evidence="4 9" id="KW-0547">Nucleotide-binding</keyword>
<feature type="site" description="Transition state stabilizer" evidence="9">
    <location>
        <position position="28"/>
    </location>
</feature>
<evidence type="ECO:0000256" key="5">
    <source>
        <dbReference type="ARBA" id="ARBA00022840"/>
    </source>
</evidence>
<evidence type="ECO:0000256" key="2">
    <source>
        <dbReference type="ARBA" id="ARBA00022679"/>
    </source>
</evidence>
<dbReference type="PANTHER" id="PTHR21342">
    <property type="entry name" value="PHOSPHOPANTETHEINE ADENYLYLTRANSFERASE"/>
    <property type="match status" value="1"/>
</dbReference>
<dbReference type="InterPro" id="IPR014729">
    <property type="entry name" value="Rossmann-like_a/b/a_fold"/>
</dbReference>
<feature type="binding site" evidence="9">
    <location>
        <position position="52"/>
    </location>
    <ligand>
        <name>substrate</name>
    </ligand>
</feature>
<reference evidence="11 12" key="1">
    <citation type="submission" date="2019-12" db="EMBL/GenBank/DDBJ databases">
        <authorList>
            <person name="Reyes-Prieto M."/>
        </authorList>
    </citation>
    <scope>NUCLEOTIDE SEQUENCE [LARGE SCALE GENOMIC DNA]</scope>
    <source>
        <strain evidence="11">HF14-78462</strain>
    </source>
</reference>
<dbReference type="AlphaFoldDB" id="A0A5S9NLQ3"/>
<comment type="pathway">
    <text evidence="9">Cofactor biosynthesis; coenzyme A biosynthesis; CoA from (R)-pantothenate: step 4/5.</text>
</comment>
<evidence type="ECO:0000256" key="4">
    <source>
        <dbReference type="ARBA" id="ARBA00022741"/>
    </source>
</evidence>
<dbReference type="EC" id="2.7.7.3" evidence="9"/>
<comment type="subcellular location">
    <subcellularLocation>
        <location evidence="9">Cytoplasm</location>
    </subcellularLocation>
</comment>
<dbReference type="Gene3D" id="3.40.50.620">
    <property type="entry name" value="HUPs"/>
    <property type="match status" value="1"/>
</dbReference>
<feature type="domain" description="Cytidyltransferase-like" evidence="10">
    <location>
        <begin position="16"/>
        <end position="149"/>
    </location>
</feature>
<feature type="binding site" evidence="9">
    <location>
        <begin position="104"/>
        <end position="106"/>
    </location>
    <ligand>
        <name>ATP</name>
        <dbReference type="ChEBI" id="CHEBI:30616"/>
    </ligand>
</feature>
<dbReference type="PANTHER" id="PTHR21342:SF1">
    <property type="entry name" value="PHOSPHOPANTETHEINE ADENYLYLTRANSFERASE"/>
    <property type="match status" value="1"/>
</dbReference>
<dbReference type="NCBIfam" id="TIGR00125">
    <property type="entry name" value="cyt_tran_rel"/>
    <property type="match status" value="1"/>
</dbReference>
<comment type="function">
    <text evidence="9">Reversibly transfers an adenylyl group from ATP to 4'-phosphopantetheine, yielding dephospho-CoA (dPCoA) and pyrophosphate.</text>
</comment>
<dbReference type="GO" id="GO:0005524">
    <property type="term" value="F:ATP binding"/>
    <property type="evidence" value="ECO:0007669"/>
    <property type="project" value="UniProtKB-KW"/>
</dbReference>
<dbReference type="InterPro" id="IPR004821">
    <property type="entry name" value="Cyt_trans-like"/>
</dbReference>
<dbReference type="EMBL" id="CACSAS010000001">
    <property type="protein sequence ID" value="CAA0091449.1"/>
    <property type="molecule type" value="Genomic_DNA"/>
</dbReference>
<feature type="binding site" evidence="9">
    <location>
        <position position="103"/>
    </location>
    <ligand>
        <name>substrate</name>
    </ligand>
</feature>
<feature type="binding site" evidence="9">
    <location>
        <position position="89"/>
    </location>
    <ligand>
        <name>substrate</name>
    </ligand>
</feature>
<dbReference type="PRINTS" id="PR01020">
    <property type="entry name" value="LPSBIOSNTHSS"/>
</dbReference>
<keyword evidence="2 9" id="KW-0808">Transferase</keyword>
<keyword evidence="6 9" id="KW-0460">Magnesium</keyword>
<evidence type="ECO:0000256" key="8">
    <source>
        <dbReference type="ARBA" id="ARBA00029346"/>
    </source>
</evidence>
<dbReference type="NCBIfam" id="TIGR01510">
    <property type="entry name" value="coaD_prev_kdtB"/>
    <property type="match status" value="1"/>
</dbReference>
<evidence type="ECO:0000256" key="6">
    <source>
        <dbReference type="ARBA" id="ARBA00022842"/>
    </source>
</evidence>
<dbReference type="CDD" id="cd02163">
    <property type="entry name" value="PPAT"/>
    <property type="match status" value="1"/>
</dbReference>
<dbReference type="HAMAP" id="MF_00151">
    <property type="entry name" value="PPAT_bact"/>
    <property type="match status" value="1"/>
</dbReference>
<dbReference type="GO" id="GO:0005737">
    <property type="term" value="C:cytoplasm"/>
    <property type="evidence" value="ECO:0007669"/>
    <property type="project" value="UniProtKB-SubCell"/>
</dbReference>
<feature type="binding site" evidence="9">
    <location>
        <begin position="139"/>
        <end position="145"/>
    </location>
    <ligand>
        <name>ATP</name>
        <dbReference type="ChEBI" id="CHEBI:30616"/>
    </ligand>
</feature>
<accession>A0A5S9NLQ3</accession>
<proteinExistence type="inferred from homology"/>
<dbReference type="Pfam" id="PF01467">
    <property type="entry name" value="CTP_transf_like"/>
    <property type="match status" value="1"/>
</dbReference>
<gene>
    <name evidence="9 11" type="primary">coaD</name>
    <name evidence="11" type="ORF">STARVERO_01310</name>
</gene>
<dbReference type="InterPro" id="IPR001980">
    <property type="entry name" value="PPAT"/>
</dbReference>
<evidence type="ECO:0000259" key="10">
    <source>
        <dbReference type="Pfam" id="PF01467"/>
    </source>
</evidence>
<evidence type="ECO:0000313" key="12">
    <source>
        <dbReference type="Proteomes" id="UP000433050"/>
    </source>
</evidence>
<evidence type="ECO:0000256" key="3">
    <source>
        <dbReference type="ARBA" id="ARBA00022695"/>
    </source>
</evidence>
<evidence type="ECO:0000313" key="11">
    <source>
        <dbReference type="EMBL" id="CAA0091449.1"/>
    </source>
</evidence>
<organism evidence="11 12">
    <name type="scientific">Starkeya nomas</name>
    <dbReference type="NCBI Taxonomy" id="2666134"/>
    <lineage>
        <taxon>Bacteria</taxon>
        <taxon>Pseudomonadati</taxon>
        <taxon>Pseudomonadota</taxon>
        <taxon>Alphaproteobacteria</taxon>
        <taxon>Hyphomicrobiales</taxon>
        <taxon>Xanthobacteraceae</taxon>
        <taxon>Starkeya</taxon>
    </lineage>
</organism>
<dbReference type="UniPathway" id="UPA00241">
    <property type="reaction ID" value="UER00355"/>
</dbReference>
<keyword evidence="12" id="KW-1185">Reference proteome</keyword>
<protein>
    <recommendedName>
        <fullName evidence="9">Phosphopantetheine adenylyltransferase</fullName>
        <ecNumber evidence="9">2.7.7.3</ecNumber>
    </recommendedName>
    <alternativeName>
        <fullName evidence="9">Dephospho-CoA pyrophosphorylase</fullName>
    </alternativeName>
    <alternativeName>
        <fullName evidence="9">Pantetheine-phosphate adenylyltransferase</fullName>
        <shortName evidence="9">PPAT</shortName>
    </alternativeName>
</protein>
<comment type="similarity">
    <text evidence="9">Belongs to the bacterial CoaD family.</text>
</comment>
<keyword evidence="3 9" id="KW-0548">Nucleotidyltransferase</keyword>
<keyword evidence="5 9" id="KW-0067">ATP-binding</keyword>
<dbReference type="GO" id="GO:0004595">
    <property type="term" value="F:pantetheine-phosphate adenylyltransferase activity"/>
    <property type="evidence" value="ECO:0007669"/>
    <property type="project" value="UniProtKB-UniRule"/>
</dbReference>
<comment type="cofactor">
    <cofactor evidence="9">
        <name>Mg(2+)</name>
        <dbReference type="ChEBI" id="CHEBI:18420"/>
    </cofactor>
</comment>
<feature type="binding site" evidence="9">
    <location>
        <position position="114"/>
    </location>
    <ligand>
        <name>ATP</name>
        <dbReference type="ChEBI" id="CHEBI:30616"/>
    </ligand>
</feature>
<dbReference type="Proteomes" id="UP000433050">
    <property type="component" value="Unassembled WGS sequence"/>
</dbReference>
<evidence type="ECO:0000256" key="9">
    <source>
        <dbReference type="HAMAP-Rule" id="MF_00151"/>
    </source>
</evidence>
<comment type="catalytic activity">
    <reaction evidence="8 9">
        <text>(R)-4'-phosphopantetheine + ATP + H(+) = 3'-dephospho-CoA + diphosphate</text>
        <dbReference type="Rhea" id="RHEA:19801"/>
        <dbReference type="ChEBI" id="CHEBI:15378"/>
        <dbReference type="ChEBI" id="CHEBI:30616"/>
        <dbReference type="ChEBI" id="CHEBI:33019"/>
        <dbReference type="ChEBI" id="CHEBI:57328"/>
        <dbReference type="ChEBI" id="CHEBI:61723"/>
        <dbReference type="EC" id="2.7.7.3"/>
    </reaction>
</comment>
<dbReference type="GO" id="GO:0015937">
    <property type="term" value="P:coenzyme A biosynthetic process"/>
    <property type="evidence" value="ECO:0007669"/>
    <property type="project" value="UniProtKB-UniRule"/>
</dbReference>
<comment type="subunit">
    <text evidence="9">Homohexamer.</text>
</comment>
<feature type="binding site" evidence="9">
    <location>
        <position position="28"/>
    </location>
    <ligand>
        <name>ATP</name>
        <dbReference type="ChEBI" id="CHEBI:30616"/>
    </ligand>
</feature>
<evidence type="ECO:0000256" key="1">
    <source>
        <dbReference type="ARBA" id="ARBA00022490"/>
    </source>
</evidence>
<keyword evidence="7 9" id="KW-0173">Coenzyme A biosynthesis</keyword>
<evidence type="ECO:0000256" key="7">
    <source>
        <dbReference type="ARBA" id="ARBA00022993"/>
    </source>
</evidence>
<feature type="binding site" evidence="9">
    <location>
        <begin position="20"/>
        <end position="21"/>
    </location>
    <ligand>
        <name>ATP</name>
        <dbReference type="ChEBI" id="CHEBI:30616"/>
    </ligand>
</feature>
<name>A0A5S9NLQ3_9HYPH</name>
<sequence length="177" mass="19017">MPRIERLRMSATRTAFYPGSFDPPTNGHVEVARAAARLVDRLVVGVGIHPGKAPLFSAPERLEMLREVFEPIVAAEGARFDCVTFDNLVVDAAEAQGAGLLIRGLRDGTDLDYEMQMAGMNAVLKPRVQTVFLPASPIARPITATLVRQIAAMGGDVSAFVPPAVLARLRARLGRDG</sequence>
<dbReference type="SUPFAM" id="SSF52374">
    <property type="entry name" value="Nucleotidylyl transferase"/>
    <property type="match status" value="1"/>
</dbReference>
<feature type="binding site" evidence="9">
    <location>
        <position position="20"/>
    </location>
    <ligand>
        <name>substrate</name>
    </ligand>
</feature>
<keyword evidence="1 9" id="KW-0963">Cytoplasm</keyword>